<gene>
    <name evidence="1" type="ORF">FHS37_007305</name>
</gene>
<organism evidence="1 2">
    <name type="scientific">Streptomyces griseomycini</name>
    <dbReference type="NCBI Taxonomy" id="66895"/>
    <lineage>
        <taxon>Bacteria</taxon>
        <taxon>Bacillati</taxon>
        <taxon>Actinomycetota</taxon>
        <taxon>Actinomycetes</taxon>
        <taxon>Kitasatosporales</taxon>
        <taxon>Streptomycetaceae</taxon>
        <taxon>Streptomyces</taxon>
    </lineage>
</organism>
<accession>A0A7W7VAJ8</accession>
<dbReference type="Proteomes" id="UP000579523">
    <property type="component" value="Unassembled WGS sequence"/>
</dbReference>
<dbReference type="EMBL" id="JACHJI010000024">
    <property type="protein sequence ID" value="MBB4903208.1"/>
    <property type="molecule type" value="Genomic_DNA"/>
</dbReference>
<evidence type="ECO:0000313" key="1">
    <source>
        <dbReference type="EMBL" id="MBB4903208.1"/>
    </source>
</evidence>
<keyword evidence="2" id="KW-1185">Reference proteome</keyword>
<reference evidence="1 2" key="1">
    <citation type="submission" date="2020-08" db="EMBL/GenBank/DDBJ databases">
        <title>Genomic Encyclopedia of Type Strains, Phase III (KMG-III): the genomes of soil and plant-associated and newly described type strains.</title>
        <authorList>
            <person name="Whitman W."/>
        </authorList>
    </citation>
    <scope>NUCLEOTIDE SEQUENCE [LARGE SCALE GENOMIC DNA]</scope>
    <source>
        <strain evidence="1 2">CECT 3273</strain>
    </source>
</reference>
<proteinExistence type="predicted"/>
<evidence type="ECO:0000313" key="2">
    <source>
        <dbReference type="Proteomes" id="UP000579523"/>
    </source>
</evidence>
<name>A0A7W7VAJ8_9ACTN</name>
<comment type="caution">
    <text evidence="1">The sequence shown here is derived from an EMBL/GenBank/DDBJ whole genome shotgun (WGS) entry which is preliminary data.</text>
</comment>
<sequence>MGEAPESQLVVGDVDADLFGELAGGVPAQ</sequence>
<protein>
    <submittedName>
        <fullName evidence="1">Uncharacterized protein</fullName>
    </submittedName>
</protein>
<dbReference type="AlphaFoldDB" id="A0A7W7VAJ8"/>